<dbReference type="PANTHER" id="PTHR12121:SF36">
    <property type="entry name" value="ENDONUCLEASE_EXONUCLEASE_PHOSPHATASE DOMAIN-CONTAINING PROTEIN"/>
    <property type="match status" value="1"/>
</dbReference>
<dbReference type="CDD" id="cd09083">
    <property type="entry name" value="EEP-1"/>
    <property type="match status" value="1"/>
</dbReference>
<feature type="signal peptide" evidence="1">
    <location>
        <begin position="1"/>
        <end position="19"/>
    </location>
</feature>
<evidence type="ECO:0000313" key="3">
    <source>
        <dbReference type="EMBL" id="SCD19261.1"/>
    </source>
</evidence>
<dbReference type="Proteomes" id="UP000187464">
    <property type="component" value="Chromosome I"/>
</dbReference>
<organism evidence="3 4">
    <name type="scientific">Proteiniphilum saccharofermentans</name>
    <dbReference type="NCBI Taxonomy" id="1642647"/>
    <lineage>
        <taxon>Bacteria</taxon>
        <taxon>Pseudomonadati</taxon>
        <taxon>Bacteroidota</taxon>
        <taxon>Bacteroidia</taxon>
        <taxon>Bacteroidales</taxon>
        <taxon>Dysgonomonadaceae</taxon>
        <taxon>Proteiniphilum</taxon>
    </lineage>
</organism>
<keyword evidence="3" id="KW-0540">Nuclease</keyword>
<dbReference type="STRING" id="1642647.PSM36_0429"/>
<evidence type="ECO:0000313" key="4">
    <source>
        <dbReference type="Proteomes" id="UP000187464"/>
    </source>
</evidence>
<dbReference type="AlphaFoldDB" id="A0A1R3SUL0"/>
<sequence>MKKTVFILGLSLMTIIAAACTNNNSGEECNLRVASFNLRMDTPNDGENAWPNRKEMVKGLIRFHDLDIIGTQEGFKHQLDDILELNGYTYVGAGRDDGKDAGEHSAIIYKKDRLELLDNGDFWFSETPEVPGKGWDATCCNRICSWAKFKDQVSGKEFFVFNSHYDHEGKVARKNSSLLLIEKIGQITGDSPVFATGDFNATPDDEPIQTIYNAGKLNDSYLVTGEPPYGTEGTFNAFRPDAPSNSRIDYIWVSSGITVKKYGVLNDRPYGRFPSDHFPVVIQAKM</sequence>
<dbReference type="Pfam" id="PF03372">
    <property type="entry name" value="Exo_endo_phos"/>
    <property type="match status" value="1"/>
</dbReference>
<dbReference type="EMBL" id="LT605205">
    <property type="protein sequence ID" value="SCD19261.1"/>
    <property type="molecule type" value="Genomic_DNA"/>
</dbReference>
<dbReference type="InterPro" id="IPR036691">
    <property type="entry name" value="Endo/exonu/phosph_ase_sf"/>
</dbReference>
<evidence type="ECO:0000256" key="1">
    <source>
        <dbReference type="SAM" id="SignalP"/>
    </source>
</evidence>
<name>A0A1R3SUL0_9BACT</name>
<dbReference type="InterPro" id="IPR005135">
    <property type="entry name" value="Endo/exonuclease/phosphatase"/>
</dbReference>
<dbReference type="SUPFAM" id="SSF56219">
    <property type="entry name" value="DNase I-like"/>
    <property type="match status" value="1"/>
</dbReference>
<accession>A0A1R3SUL0</accession>
<feature type="domain" description="Endonuclease/exonuclease/phosphatase" evidence="2">
    <location>
        <begin position="34"/>
        <end position="277"/>
    </location>
</feature>
<dbReference type="Gene3D" id="3.60.10.10">
    <property type="entry name" value="Endonuclease/exonuclease/phosphatase"/>
    <property type="match status" value="1"/>
</dbReference>
<feature type="chain" id="PRO_5010181648" evidence="1">
    <location>
        <begin position="20"/>
        <end position="286"/>
    </location>
</feature>
<keyword evidence="3" id="KW-0378">Hydrolase</keyword>
<reference evidence="3 4" key="1">
    <citation type="submission" date="2016-08" db="EMBL/GenBank/DDBJ databases">
        <authorList>
            <person name="Seilhamer J.J."/>
        </authorList>
    </citation>
    <scope>NUCLEOTIDE SEQUENCE [LARGE SCALE GENOMIC DNA]</scope>
    <source>
        <strain evidence="3">M3/6</strain>
    </source>
</reference>
<evidence type="ECO:0000259" key="2">
    <source>
        <dbReference type="Pfam" id="PF03372"/>
    </source>
</evidence>
<keyword evidence="3" id="KW-0269">Exonuclease</keyword>
<dbReference type="PANTHER" id="PTHR12121">
    <property type="entry name" value="CARBON CATABOLITE REPRESSOR PROTEIN 4"/>
    <property type="match status" value="1"/>
</dbReference>
<protein>
    <submittedName>
        <fullName evidence="3">Exonuclease-Endonuclease-Phosphatase domain</fullName>
    </submittedName>
</protein>
<keyword evidence="1" id="KW-0732">Signal</keyword>
<dbReference type="GO" id="GO:0000175">
    <property type="term" value="F:3'-5'-RNA exonuclease activity"/>
    <property type="evidence" value="ECO:0007669"/>
    <property type="project" value="TreeGrafter"/>
</dbReference>
<proteinExistence type="predicted"/>
<dbReference type="GO" id="GO:0004519">
    <property type="term" value="F:endonuclease activity"/>
    <property type="evidence" value="ECO:0007669"/>
    <property type="project" value="UniProtKB-KW"/>
</dbReference>
<dbReference type="PROSITE" id="PS51257">
    <property type="entry name" value="PROKAR_LIPOPROTEIN"/>
    <property type="match status" value="1"/>
</dbReference>
<dbReference type="KEGG" id="psac:PSM36_0429"/>
<dbReference type="InterPro" id="IPR050410">
    <property type="entry name" value="CCR4/nocturin_mRNA_transcr"/>
</dbReference>
<gene>
    <name evidence="3" type="ORF">PSM36_0429</name>
</gene>
<dbReference type="RefSeq" id="WP_076928581.1">
    <property type="nucleotide sequence ID" value="NZ_LT605205.1"/>
</dbReference>
<keyword evidence="4" id="KW-1185">Reference proteome</keyword>
<keyword evidence="3" id="KW-0255">Endonuclease</keyword>